<organism evidence="9 10">
    <name type="scientific">Streptomyces caeruleatus</name>
    <dbReference type="NCBI Taxonomy" id="661399"/>
    <lineage>
        <taxon>Bacteria</taxon>
        <taxon>Bacillati</taxon>
        <taxon>Actinomycetota</taxon>
        <taxon>Actinomycetes</taxon>
        <taxon>Kitasatosporales</taxon>
        <taxon>Streptomycetaceae</taxon>
        <taxon>Streptomyces</taxon>
    </lineage>
</organism>
<dbReference type="Gene3D" id="2.60.40.1130">
    <property type="entry name" value="Rab geranylgeranyltransferase alpha-subunit, insert domain"/>
    <property type="match status" value="1"/>
</dbReference>
<dbReference type="Pfam" id="PF02806">
    <property type="entry name" value="Alpha-amylase_C"/>
    <property type="match status" value="1"/>
</dbReference>
<dbReference type="InterPro" id="IPR014756">
    <property type="entry name" value="Ig_E-set"/>
</dbReference>
<keyword evidence="10" id="KW-1185">Reference proteome</keyword>
<name>A0A101U761_9ACTN</name>
<protein>
    <recommendedName>
        <fullName evidence="2">Alpha-amylase</fullName>
    </recommendedName>
</protein>
<dbReference type="InterPro" id="IPR006048">
    <property type="entry name" value="A-amylase/branching_C"/>
</dbReference>
<evidence type="ECO:0000259" key="8">
    <source>
        <dbReference type="SMART" id="SM00642"/>
    </source>
</evidence>
<dbReference type="EMBL" id="LMWY01000005">
    <property type="protein sequence ID" value="KUO05221.1"/>
    <property type="molecule type" value="Genomic_DNA"/>
</dbReference>
<comment type="caution">
    <text evidence="9">The sequence shown here is derived from an EMBL/GenBank/DDBJ whole genome shotgun (WGS) entry which is preliminary data.</text>
</comment>
<feature type="region of interest" description="Disordered" evidence="7">
    <location>
        <begin position="220"/>
        <end position="241"/>
    </location>
</feature>
<dbReference type="GO" id="GO:0030246">
    <property type="term" value="F:carbohydrate binding"/>
    <property type="evidence" value="ECO:0007669"/>
    <property type="project" value="InterPro"/>
</dbReference>
<evidence type="ECO:0000256" key="7">
    <source>
        <dbReference type="SAM" id="MobiDB-lite"/>
    </source>
</evidence>
<keyword evidence="3" id="KW-0732">Signal</keyword>
<feature type="compositionally biased region" description="Basic and acidic residues" evidence="7">
    <location>
        <begin position="220"/>
        <end position="232"/>
    </location>
</feature>
<dbReference type="Pfam" id="PF17967">
    <property type="entry name" value="Pullulanase_N2"/>
    <property type="match status" value="1"/>
</dbReference>
<dbReference type="PANTHER" id="PTHR10357:SF209">
    <property type="entry name" value="PERIPLASMIC ALPHA-AMYLASE"/>
    <property type="match status" value="1"/>
</dbReference>
<dbReference type="CDD" id="cd11339">
    <property type="entry name" value="AmyAc_bac_CMD_like_2"/>
    <property type="match status" value="1"/>
</dbReference>
<dbReference type="GO" id="GO:0016798">
    <property type="term" value="F:hydrolase activity, acting on glycosyl bonds"/>
    <property type="evidence" value="ECO:0007669"/>
    <property type="project" value="UniProtKB-KW"/>
</dbReference>
<accession>A0A101U761</accession>
<dbReference type="PANTHER" id="PTHR10357">
    <property type="entry name" value="ALPHA-AMYLASE FAMILY MEMBER"/>
    <property type="match status" value="1"/>
</dbReference>
<dbReference type="InterPro" id="IPR017853">
    <property type="entry name" value="GH"/>
</dbReference>
<dbReference type="Pfam" id="PF03714">
    <property type="entry name" value="PUD"/>
    <property type="match status" value="1"/>
</dbReference>
<gene>
    <name evidence="9" type="ORF">AQJ67_07510</name>
</gene>
<dbReference type="Proteomes" id="UP000053429">
    <property type="component" value="Unassembled WGS sequence"/>
</dbReference>
<dbReference type="AlphaFoldDB" id="A0A101U761"/>
<proteinExistence type="inferred from homology"/>
<evidence type="ECO:0000313" key="9">
    <source>
        <dbReference type="EMBL" id="KUO05221.1"/>
    </source>
</evidence>
<dbReference type="InterPro" id="IPR005323">
    <property type="entry name" value="CBM41_pullulanase"/>
</dbReference>
<dbReference type="InterPro" id="IPR013784">
    <property type="entry name" value="Carb-bd-like_fold"/>
</dbReference>
<sequence length="1054" mass="113394">MALALLTPSLTALPSAVSPASATGSVPASVPASVSASASASASAADPPTDVALAGEPARPAPSREQFYLLLPDRFAGGSEANDRGGLSGDRTRTGFDPTDKHYFQGGDLKGVIDRLDYIKGLGTTAIWMTPVFKNRPVQTLDGHQSASYHGYAITDFTQVDPHFGTNAELSELIDKAHAKGMKVFFDVITNHTADLIDYAEQQYGYRSKGAHPYLDTEGRPFDDSDGIRPVDADGLPYTPRPRTGVDRMVPDWLNDPTMYHNRGNSTFAGESALYGDFLGMDDLWTERPEVVEGMTRIYETWVKDFGVDGFRVDTAKNVNMEFWTRWATALDAYAARQGRPDFFVFGEAYSADPAVMAPYLVQGRLDGTLDFPLQAAFRDYASRGGPAADLSRVLAQDYRYTTDKANAYGEVTFLGSHDMGRIGSFIAQDNPDAPDAELLERSRFAHELLFLSRGNPVVYSGDEQGFTGAGGDVEGRQTMFASRAADYLDDDQIGTDRTHASDAYDVEHPLYRSIASLSRLTKSRPALRDGVQTERYADGGQGVYAFSRTDPKQRVEYLVAANNSPAARTVRLATGSARTDFQGLYGTSASPRSDASGRVEVTVPALSTVVLEAARPLPAPEVSPTVALKAPEAGATGDVTVSADVSGGQLNRVVFAARVGDGPWTTLGSADHAPHRVTQHLPDTIAAGTPLRYKAVVVDSLGRTAADVAGTTAGQPPSPSKPTVRRTYGVVHHRRADGDYDGLLLRTSDGRTAPFAGRDSHGAFAWIPPGTGPVRFTVEKDGAADVPARSVDFAVAGEVWTEEGNERVRTDRPHDTGPPQDATKAVLHYHRPNGDYDGWGLHTWTGSAHPPEWNDPVQPVRRDAFGLVFEVPLKDGAPTLSYVLHKKEEKDTATDEALDFSLYGHEVWRVSGDPAYLAPSLGGAFGIDLTRSEATWIGDDTVVWAGQGTGVASQQLIYAPEGAPEDSLTIENGALSDEGRWLRLDATELTAAQKARYPEFTDAAAFRVAPRDRDRVDQALAGAQLIATQRTDSGALLGATSVRVADRPEGTTE</sequence>
<dbReference type="InterPro" id="IPR013780">
    <property type="entry name" value="Glyco_hydro_b"/>
</dbReference>
<dbReference type="CDD" id="cd10315">
    <property type="entry name" value="CBM41_pullulanase"/>
    <property type="match status" value="2"/>
</dbReference>
<dbReference type="SUPFAM" id="SSF51011">
    <property type="entry name" value="Glycosyl hydrolase domain"/>
    <property type="match status" value="1"/>
</dbReference>
<keyword evidence="4" id="KW-0378">Hydrolase</keyword>
<evidence type="ECO:0000256" key="2">
    <source>
        <dbReference type="ARBA" id="ARBA00017303"/>
    </source>
</evidence>
<dbReference type="SUPFAM" id="SSF51445">
    <property type="entry name" value="(Trans)glycosidases"/>
    <property type="match status" value="1"/>
</dbReference>
<evidence type="ECO:0000256" key="4">
    <source>
        <dbReference type="ARBA" id="ARBA00022801"/>
    </source>
</evidence>
<dbReference type="InterPro" id="IPR040671">
    <property type="entry name" value="Pullulanase_N2"/>
</dbReference>
<evidence type="ECO:0000313" key="10">
    <source>
        <dbReference type="Proteomes" id="UP000053429"/>
    </source>
</evidence>
<evidence type="ECO:0000256" key="6">
    <source>
        <dbReference type="ARBA" id="ARBA00023295"/>
    </source>
</evidence>
<dbReference type="GO" id="GO:0043169">
    <property type="term" value="F:cation binding"/>
    <property type="evidence" value="ECO:0007669"/>
    <property type="project" value="InterPro"/>
</dbReference>
<evidence type="ECO:0000256" key="3">
    <source>
        <dbReference type="ARBA" id="ARBA00022729"/>
    </source>
</evidence>
<dbReference type="SMART" id="SM00642">
    <property type="entry name" value="Aamy"/>
    <property type="match status" value="1"/>
</dbReference>
<comment type="similarity">
    <text evidence="1">Belongs to the glycosyl hydrolase 13 family.</text>
</comment>
<dbReference type="SUPFAM" id="SSF49452">
    <property type="entry name" value="Starch-binding domain-like"/>
    <property type="match status" value="2"/>
</dbReference>
<reference evidence="9 10" key="1">
    <citation type="submission" date="2015-10" db="EMBL/GenBank/DDBJ databases">
        <title>Draft genome sequence of Streptomyces caeruleatus NRRL B-24802, type strain for the species Streptomyces caeruleatus.</title>
        <authorList>
            <person name="Ruckert C."/>
            <person name="Winkler A."/>
            <person name="Kalinowski J."/>
            <person name="Kampfer P."/>
            <person name="Glaeser S."/>
        </authorList>
    </citation>
    <scope>NUCLEOTIDE SEQUENCE [LARGE SCALE GENOMIC DNA]</scope>
    <source>
        <strain evidence="9 10">NRRL B-24802</strain>
    </source>
</reference>
<feature type="domain" description="Glycosyl hydrolase family 13 catalytic" evidence="8">
    <location>
        <begin position="69"/>
        <end position="522"/>
    </location>
</feature>
<dbReference type="Gene3D" id="2.60.40.1180">
    <property type="entry name" value="Golgi alpha-mannosidase II"/>
    <property type="match status" value="1"/>
</dbReference>
<dbReference type="SUPFAM" id="SSF81296">
    <property type="entry name" value="E set domains"/>
    <property type="match status" value="1"/>
</dbReference>
<keyword evidence="5" id="KW-0106">Calcium</keyword>
<keyword evidence="6" id="KW-0326">Glycosidase</keyword>
<dbReference type="Pfam" id="PF00128">
    <property type="entry name" value="Alpha-amylase"/>
    <property type="match status" value="1"/>
</dbReference>
<evidence type="ECO:0000256" key="5">
    <source>
        <dbReference type="ARBA" id="ARBA00022837"/>
    </source>
</evidence>
<dbReference type="Gene3D" id="3.20.20.80">
    <property type="entry name" value="Glycosidases"/>
    <property type="match status" value="1"/>
</dbReference>
<dbReference type="STRING" id="661399.AQJ67_07510"/>
<evidence type="ECO:0000256" key="1">
    <source>
        <dbReference type="ARBA" id="ARBA00008061"/>
    </source>
</evidence>
<dbReference type="Gene3D" id="2.60.40.1110">
    <property type="match status" value="1"/>
</dbReference>
<dbReference type="InterPro" id="IPR006047">
    <property type="entry name" value="GH13_cat_dom"/>
</dbReference>
<dbReference type="GO" id="GO:0005975">
    <property type="term" value="P:carbohydrate metabolic process"/>
    <property type="evidence" value="ECO:0007669"/>
    <property type="project" value="InterPro"/>
</dbReference>
<feature type="region of interest" description="Disordered" evidence="7">
    <location>
        <begin position="709"/>
        <end position="728"/>
    </location>
</feature>